<comment type="similarity">
    <text evidence="2">Belongs to the wax synthase family.</text>
</comment>
<evidence type="ECO:0000256" key="6">
    <source>
        <dbReference type="ARBA" id="ARBA00023136"/>
    </source>
</evidence>
<proteinExistence type="inferred from homology"/>
<feature type="transmembrane region" description="Helical" evidence="7">
    <location>
        <begin position="386"/>
        <end position="406"/>
    </location>
</feature>
<dbReference type="RefSeq" id="XP_056490388.1">
    <property type="nucleotide sequence ID" value="XM_056631086.1"/>
</dbReference>
<dbReference type="Proteomes" id="UP001147747">
    <property type="component" value="Unassembled WGS sequence"/>
</dbReference>
<keyword evidence="3" id="KW-0808">Transferase</keyword>
<name>A0A9W9W4J8_9EURO</name>
<sequence>MSCLLKLAATMAAEYLVASVTLAFTAKDSSVRKLCCLSLLALAVLETRLLSFLSGPELLRGVFAFACLVKTLHFVSLFLILRVEISQLLPQIHKPPANFLASLNCVTSTRGIGTRWEVNTWTHRGHASPPNQPPKAKGAYIARTLLTLIWQYTALDLLNFGAVRYFQREWPGALAADAEFLGPASSKEQLIARLPLSCLLLVDLRLLFSMIYKIIALVSIAFFLGSPESWPPLFGRVCDLRRFSVRDCWAIYWHSLLRWPLVTISSAIQNCLIPAPGKPQRIIQLFLIFSISGILHMLSAVYAGVPDNIGAIMLFFVSNAAAIVVEDLVRPRPRADRYSDTAWTRYLGILSLLTWTYLSVPLFAYTALRLPVKTNEVMPFSFVEEVGWRVIAGVVSAGWAGWTLIVG</sequence>
<dbReference type="OrthoDB" id="1077582at2759"/>
<dbReference type="GeneID" id="81370066"/>
<evidence type="ECO:0000313" key="9">
    <source>
        <dbReference type="EMBL" id="KAJ5398336.1"/>
    </source>
</evidence>
<evidence type="ECO:0000256" key="1">
    <source>
        <dbReference type="ARBA" id="ARBA00004141"/>
    </source>
</evidence>
<evidence type="ECO:0000256" key="5">
    <source>
        <dbReference type="ARBA" id="ARBA00022989"/>
    </source>
</evidence>
<evidence type="ECO:0000259" key="8">
    <source>
        <dbReference type="Pfam" id="PF13813"/>
    </source>
</evidence>
<keyword evidence="10" id="KW-1185">Reference proteome</keyword>
<dbReference type="GO" id="GO:0006629">
    <property type="term" value="P:lipid metabolic process"/>
    <property type="evidence" value="ECO:0007669"/>
    <property type="project" value="InterPro"/>
</dbReference>
<dbReference type="PANTHER" id="PTHR31595">
    <property type="entry name" value="LONG-CHAIN-ALCOHOL O-FATTY-ACYLTRANSFERASE 3-RELATED"/>
    <property type="match status" value="1"/>
</dbReference>
<reference evidence="9" key="1">
    <citation type="submission" date="2022-12" db="EMBL/GenBank/DDBJ databases">
        <authorList>
            <person name="Petersen C."/>
        </authorList>
    </citation>
    <scope>NUCLEOTIDE SEQUENCE</scope>
    <source>
        <strain evidence="9">IBT 29677</strain>
    </source>
</reference>
<protein>
    <recommendedName>
        <fullName evidence="8">Wax synthase domain-containing protein</fullName>
    </recommendedName>
</protein>
<evidence type="ECO:0000256" key="3">
    <source>
        <dbReference type="ARBA" id="ARBA00022679"/>
    </source>
</evidence>
<dbReference type="AlphaFoldDB" id="A0A9W9W4J8"/>
<dbReference type="GO" id="GO:0016020">
    <property type="term" value="C:membrane"/>
    <property type="evidence" value="ECO:0007669"/>
    <property type="project" value="UniProtKB-SubCell"/>
</dbReference>
<organism evidence="9 10">
    <name type="scientific">Penicillium cosmopolitanum</name>
    <dbReference type="NCBI Taxonomy" id="1131564"/>
    <lineage>
        <taxon>Eukaryota</taxon>
        <taxon>Fungi</taxon>
        <taxon>Dikarya</taxon>
        <taxon>Ascomycota</taxon>
        <taxon>Pezizomycotina</taxon>
        <taxon>Eurotiomycetes</taxon>
        <taxon>Eurotiomycetidae</taxon>
        <taxon>Eurotiales</taxon>
        <taxon>Aspergillaceae</taxon>
        <taxon>Penicillium</taxon>
    </lineage>
</organism>
<evidence type="ECO:0000256" key="7">
    <source>
        <dbReference type="SAM" id="Phobius"/>
    </source>
</evidence>
<feature type="domain" description="Wax synthase" evidence="8">
    <location>
        <begin position="230"/>
        <end position="317"/>
    </location>
</feature>
<dbReference type="GO" id="GO:0008374">
    <property type="term" value="F:O-acyltransferase activity"/>
    <property type="evidence" value="ECO:0007669"/>
    <property type="project" value="InterPro"/>
</dbReference>
<feature type="transmembrane region" description="Helical" evidence="7">
    <location>
        <begin position="285"/>
        <end position="303"/>
    </location>
</feature>
<keyword evidence="6 7" id="KW-0472">Membrane</keyword>
<dbReference type="EMBL" id="JAPZBU010000006">
    <property type="protein sequence ID" value="KAJ5398336.1"/>
    <property type="molecule type" value="Genomic_DNA"/>
</dbReference>
<evidence type="ECO:0000256" key="4">
    <source>
        <dbReference type="ARBA" id="ARBA00022692"/>
    </source>
</evidence>
<comment type="subcellular location">
    <subcellularLocation>
        <location evidence="1">Membrane</location>
        <topology evidence="1">Multi-pass membrane protein</topology>
    </subcellularLocation>
</comment>
<gene>
    <name evidence="9" type="ORF">N7509_006449</name>
</gene>
<dbReference type="PANTHER" id="PTHR31595:SF27">
    <property type="entry name" value="WAX SYNTHASE DOMAIN-CONTAINING PROTEIN-RELATED"/>
    <property type="match status" value="1"/>
</dbReference>
<evidence type="ECO:0000313" key="10">
    <source>
        <dbReference type="Proteomes" id="UP001147747"/>
    </source>
</evidence>
<reference evidence="9" key="2">
    <citation type="journal article" date="2023" name="IMA Fungus">
        <title>Comparative genomic study of the Penicillium genus elucidates a diverse pangenome and 15 lateral gene transfer events.</title>
        <authorList>
            <person name="Petersen C."/>
            <person name="Sorensen T."/>
            <person name="Nielsen M.R."/>
            <person name="Sondergaard T.E."/>
            <person name="Sorensen J.L."/>
            <person name="Fitzpatrick D.A."/>
            <person name="Frisvad J.C."/>
            <person name="Nielsen K.L."/>
        </authorList>
    </citation>
    <scope>NUCLEOTIDE SEQUENCE</scope>
    <source>
        <strain evidence="9">IBT 29677</strain>
    </source>
</reference>
<feature type="transmembrane region" description="Helical" evidence="7">
    <location>
        <begin position="206"/>
        <end position="225"/>
    </location>
</feature>
<keyword evidence="5 7" id="KW-1133">Transmembrane helix</keyword>
<keyword evidence="4 7" id="KW-0812">Transmembrane</keyword>
<feature type="transmembrane region" description="Helical" evidence="7">
    <location>
        <begin position="346"/>
        <end position="366"/>
    </location>
</feature>
<dbReference type="InterPro" id="IPR032805">
    <property type="entry name" value="Wax_synthase_dom"/>
</dbReference>
<feature type="transmembrane region" description="Helical" evidence="7">
    <location>
        <begin position="309"/>
        <end position="325"/>
    </location>
</feature>
<dbReference type="InterPro" id="IPR044851">
    <property type="entry name" value="Wax_synthase"/>
</dbReference>
<comment type="caution">
    <text evidence="9">The sequence shown here is derived from an EMBL/GenBank/DDBJ whole genome shotgun (WGS) entry which is preliminary data.</text>
</comment>
<accession>A0A9W9W4J8</accession>
<evidence type="ECO:0000256" key="2">
    <source>
        <dbReference type="ARBA" id="ARBA00007282"/>
    </source>
</evidence>
<dbReference type="Pfam" id="PF13813">
    <property type="entry name" value="MBOAT_2"/>
    <property type="match status" value="1"/>
</dbReference>